<dbReference type="Pfam" id="PF13476">
    <property type="entry name" value="AAA_23"/>
    <property type="match status" value="1"/>
</dbReference>
<feature type="domain" description="ATPase AAA-type core" evidence="1">
    <location>
        <begin position="203"/>
        <end position="292"/>
    </location>
</feature>
<dbReference type="PANTHER" id="PTHR43581">
    <property type="entry name" value="ATP/GTP PHOSPHATASE"/>
    <property type="match status" value="1"/>
</dbReference>
<protein>
    <submittedName>
        <fullName evidence="3">ATP-binding protein</fullName>
    </submittedName>
</protein>
<accession>A0A9D2DUQ2</accession>
<dbReference type="GO" id="GO:0016887">
    <property type="term" value="F:ATP hydrolysis activity"/>
    <property type="evidence" value="ECO:0007669"/>
    <property type="project" value="InterPro"/>
</dbReference>
<dbReference type="InterPro" id="IPR027417">
    <property type="entry name" value="P-loop_NTPase"/>
</dbReference>
<dbReference type="SUPFAM" id="SSF52540">
    <property type="entry name" value="P-loop containing nucleoside triphosphate hydrolases"/>
    <property type="match status" value="1"/>
</dbReference>
<comment type="caution">
    <text evidence="3">The sequence shown here is derived from an EMBL/GenBank/DDBJ whole genome shotgun (WGS) entry which is preliminary data.</text>
</comment>
<reference evidence="3" key="1">
    <citation type="journal article" date="2021" name="PeerJ">
        <title>Extensive microbial diversity within the chicken gut microbiome revealed by metagenomics and culture.</title>
        <authorList>
            <person name="Gilroy R."/>
            <person name="Ravi A."/>
            <person name="Getino M."/>
            <person name="Pursley I."/>
            <person name="Horton D.L."/>
            <person name="Alikhan N.F."/>
            <person name="Baker D."/>
            <person name="Gharbi K."/>
            <person name="Hall N."/>
            <person name="Watson M."/>
            <person name="Adriaenssens E.M."/>
            <person name="Foster-Nyarko E."/>
            <person name="Jarju S."/>
            <person name="Secka A."/>
            <person name="Antonio M."/>
            <person name="Oren A."/>
            <person name="Chaudhuri R.R."/>
            <person name="La Ragione R."/>
            <person name="Hildebrand F."/>
            <person name="Pallen M.J."/>
        </authorList>
    </citation>
    <scope>NUCLEOTIDE SEQUENCE</scope>
    <source>
        <strain evidence="3">14324</strain>
    </source>
</reference>
<dbReference type="AlphaFoldDB" id="A0A9D2DUQ2"/>
<dbReference type="Proteomes" id="UP000824041">
    <property type="component" value="Unassembled WGS sequence"/>
</dbReference>
<dbReference type="Gene3D" id="3.40.50.300">
    <property type="entry name" value="P-loop containing nucleotide triphosphate hydrolases"/>
    <property type="match status" value="1"/>
</dbReference>
<keyword evidence="3" id="KW-0067">ATP-binding</keyword>
<dbReference type="GO" id="GO:0006302">
    <property type="term" value="P:double-strand break repair"/>
    <property type="evidence" value="ECO:0007669"/>
    <property type="project" value="InterPro"/>
</dbReference>
<evidence type="ECO:0000313" key="3">
    <source>
        <dbReference type="EMBL" id="HIZ23426.1"/>
    </source>
</evidence>
<dbReference type="Pfam" id="PF13304">
    <property type="entry name" value="AAA_21"/>
    <property type="match status" value="1"/>
</dbReference>
<reference evidence="3" key="2">
    <citation type="submission" date="2021-04" db="EMBL/GenBank/DDBJ databases">
        <authorList>
            <person name="Gilroy R."/>
        </authorList>
    </citation>
    <scope>NUCLEOTIDE SEQUENCE</scope>
    <source>
        <strain evidence="3">14324</strain>
    </source>
</reference>
<dbReference type="InterPro" id="IPR003959">
    <property type="entry name" value="ATPase_AAA_core"/>
</dbReference>
<evidence type="ECO:0000259" key="1">
    <source>
        <dbReference type="Pfam" id="PF13304"/>
    </source>
</evidence>
<dbReference type="EMBL" id="DXBU01000155">
    <property type="protein sequence ID" value="HIZ23426.1"/>
    <property type="molecule type" value="Genomic_DNA"/>
</dbReference>
<dbReference type="InterPro" id="IPR051396">
    <property type="entry name" value="Bact_Antivir_Def_Nuclease"/>
</dbReference>
<feature type="domain" description="Rad50/SbcC-type AAA" evidence="2">
    <location>
        <begin position="38"/>
        <end position="114"/>
    </location>
</feature>
<dbReference type="GO" id="GO:0005524">
    <property type="term" value="F:ATP binding"/>
    <property type="evidence" value="ECO:0007669"/>
    <property type="project" value="UniProtKB-KW"/>
</dbReference>
<gene>
    <name evidence="3" type="ORF">IAA21_11645</name>
</gene>
<evidence type="ECO:0000259" key="2">
    <source>
        <dbReference type="Pfam" id="PF13476"/>
    </source>
</evidence>
<name>A0A9D2DUQ2_9FIRM</name>
<organism evidence="3 4">
    <name type="scientific">Candidatus Blautia faecigallinarum</name>
    <dbReference type="NCBI Taxonomy" id="2838488"/>
    <lineage>
        <taxon>Bacteria</taxon>
        <taxon>Bacillati</taxon>
        <taxon>Bacillota</taxon>
        <taxon>Clostridia</taxon>
        <taxon>Lachnospirales</taxon>
        <taxon>Lachnospiraceae</taxon>
        <taxon>Blautia</taxon>
    </lineage>
</organism>
<keyword evidence="3" id="KW-0547">Nucleotide-binding</keyword>
<dbReference type="InterPro" id="IPR038729">
    <property type="entry name" value="Rad50/SbcC_AAA"/>
</dbReference>
<sequence>MAIKSIDILNVLIFQRQRRKNNGNCMSGKIPNGDSISDGFHLDFCDGINVIIGENGVGKTSLLKMIYAAAQWSIEKTNPGKTKNLLQFFSNAISDNEALKNSDYKNGYCYYRVSDGTHKFEYSLSHKGLFDLGEWSGLNIHSVFIPTTEMLSHSKGFLALYEKYNMPFDGTQVDIIVNASLPETREIPKSMKGVLKKISNAIDGEVILENDSFYIVKSDGRKVDFSLEAEGLRKLGLIWKLIRNGLLEKGTVLLWDEPEANLNPELYPLVVDILLELQKNGVQMFIATHSYNFAKYLEIKREKKEDVLFHNLYKASSEMPEALGEVFQDVNHRSDEIYSQSAYTMEELDPNFILRADSKLLDAAYEKSVEELEARIAKRDKQNDE</sequence>
<evidence type="ECO:0000313" key="4">
    <source>
        <dbReference type="Proteomes" id="UP000824041"/>
    </source>
</evidence>
<dbReference type="PANTHER" id="PTHR43581:SF2">
    <property type="entry name" value="EXCINUCLEASE ATPASE SUBUNIT"/>
    <property type="match status" value="1"/>
</dbReference>
<proteinExistence type="predicted"/>